<dbReference type="GO" id="GO:0019748">
    <property type="term" value="P:secondary metabolic process"/>
    <property type="evidence" value="ECO:0007669"/>
    <property type="project" value="TreeGrafter"/>
</dbReference>
<evidence type="ECO:0000259" key="2">
    <source>
        <dbReference type="Pfam" id="PF04909"/>
    </source>
</evidence>
<dbReference type="RefSeq" id="WP_115269250.1">
    <property type="nucleotide sequence ID" value="NZ_JBNPNB010000015.1"/>
</dbReference>
<evidence type="ECO:0000256" key="1">
    <source>
        <dbReference type="ARBA" id="ARBA00023239"/>
    </source>
</evidence>
<keyword evidence="1" id="KW-0456">Lyase</keyword>
<proteinExistence type="predicted"/>
<dbReference type="Pfam" id="PF04909">
    <property type="entry name" value="Amidohydro_2"/>
    <property type="match status" value="1"/>
</dbReference>
<protein>
    <submittedName>
        <fullName evidence="3">Aminocarboxymuconate-semialdehyde decarboxylase</fullName>
    </submittedName>
</protein>
<dbReference type="SUPFAM" id="SSF51556">
    <property type="entry name" value="Metallo-dependent hydrolases"/>
    <property type="match status" value="1"/>
</dbReference>
<gene>
    <name evidence="3" type="ORF">NCTC12224_01341</name>
</gene>
<dbReference type="GO" id="GO:0005737">
    <property type="term" value="C:cytoplasm"/>
    <property type="evidence" value="ECO:0007669"/>
    <property type="project" value="TreeGrafter"/>
</dbReference>
<dbReference type="Gene3D" id="3.20.20.140">
    <property type="entry name" value="Metal-dependent hydrolases"/>
    <property type="match status" value="1"/>
</dbReference>
<dbReference type="EMBL" id="UHFN01000007">
    <property type="protein sequence ID" value="SUN61128.1"/>
    <property type="molecule type" value="Genomic_DNA"/>
</dbReference>
<keyword evidence="4" id="KW-1185">Reference proteome</keyword>
<dbReference type="PANTHER" id="PTHR21240:SF28">
    <property type="entry name" value="ISO-OROTATE DECARBOXYLASE (EUROFUNG)"/>
    <property type="match status" value="1"/>
</dbReference>
<dbReference type="PANTHER" id="PTHR21240">
    <property type="entry name" value="2-AMINO-3-CARBOXYLMUCONATE-6-SEMIALDEHYDE DECARBOXYLASE"/>
    <property type="match status" value="1"/>
</dbReference>
<dbReference type="AlphaFoldDB" id="A0A380K8B0"/>
<dbReference type="GO" id="GO:0016831">
    <property type="term" value="F:carboxy-lyase activity"/>
    <property type="evidence" value="ECO:0007669"/>
    <property type="project" value="InterPro"/>
</dbReference>
<dbReference type="GeneID" id="78356665"/>
<evidence type="ECO:0000313" key="4">
    <source>
        <dbReference type="Proteomes" id="UP000254924"/>
    </source>
</evidence>
<dbReference type="OrthoDB" id="9777673at2"/>
<evidence type="ECO:0000313" key="3">
    <source>
        <dbReference type="EMBL" id="SUN61128.1"/>
    </source>
</evidence>
<feature type="domain" description="Amidohydrolase-related" evidence="2">
    <location>
        <begin position="3"/>
        <end position="301"/>
    </location>
</feature>
<name>A0A380K8B0_9STRE</name>
<dbReference type="InterPro" id="IPR032465">
    <property type="entry name" value="ACMSD"/>
</dbReference>
<sequence length="305" mass="34327">MKIDVFAHVWLPEFKKRMLMLDDDLLTKYPFARHPDLDNLALRREHAQSDVRQIVSYTNTNPEDYMAGKMAALLVRKANEGLLETVKANDDLFYGAVAMLALNNIDESLNILEDTVLAHKEMLGVQLFTRHLGKSVADEAFRPIISTCAKLGIPIWLHPVFDERKPDNNIVFSWEYEQSQAMLQLVQAGYFQEFPDLTIIVHHAGAMAPYFAGRIEHILPKELAADFKKFYVDTALLGNSKALELAIDYFGVEHVLFGTDAPLGIAPAGATKEIIAAIEQLPLSSQDKEAIFTTNIERLVRRKGC</sequence>
<dbReference type="GO" id="GO:0016787">
    <property type="term" value="F:hydrolase activity"/>
    <property type="evidence" value="ECO:0007669"/>
    <property type="project" value="InterPro"/>
</dbReference>
<dbReference type="InterPro" id="IPR032466">
    <property type="entry name" value="Metal_Hydrolase"/>
</dbReference>
<organism evidence="3 4">
    <name type="scientific">Streptococcus hyointestinalis</name>
    <dbReference type="NCBI Taxonomy" id="1337"/>
    <lineage>
        <taxon>Bacteria</taxon>
        <taxon>Bacillati</taxon>
        <taxon>Bacillota</taxon>
        <taxon>Bacilli</taxon>
        <taxon>Lactobacillales</taxon>
        <taxon>Streptococcaceae</taxon>
        <taxon>Streptococcus</taxon>
    </lineage>
</organism>
<reference evidence="3 4" key="1">
    <citation type="submission" date="2018-06" db="EMBL/GenBank/DDBJ databases">
        <authorList>
            <consortium name="Pathogen Informatics"/>
            <person name="Doyle S."/>
        </authorList>
    </citation>
    <scope>NUCLEOTIDE SEQUENCE [LARGE SCALE GENOMIC DNA]</scope>
    <source>
        <strain evidence="3 4">NCTC12224</strain>
    </source>
</reference>
<accession>A0A380K8B0</accession>
<dbReference type="InterPro" id="IPR006680">
    <property type="entry name" value="Amidohydro-rel"/>
</dbReference>
<dbReference type="Proteomes" id="UP000254924">
    <property type="component" value="Unassembled WGS sequence"/>
</dbReference>